<dbReference type="PRINTS" id="PR00080">
    <property type="entry name" value="SDRFAMILY"/>
</dbReference>
<evidence type="ECO:0000259" key="3">
    <source>
        <dbReference type="SMART" id="SM00822"/>
    </source>
</evidence>
<dbReference type="EMBL" id="FNVB01000002">
    <property type="protein sequence ID" value="SEF68627.1"/>
    <property type="molecule type" value="Genomic_DNA"/>
</dbReference>
<accession>A0A1I1J1B9</accession>
<dbReference type="NCBIfam" id="NF005559">
    <property type="entry name" value="PRK07231.1"/>
    <property type="match status" value="1"/>
</dbReference>
<accession>A0A1H5U2X6</accession>
<dbReference type="InterPro" id="IPR057326">
    <property type="entry name" value="KR_dom"/>
</dbReference>
<evidence type="ECO:0000313" key="7">
    <source>
        <dbReference type="Proteomes" id="UP000236729"/>
    </source>
</evidence>
<dbReference type="InterPro" id="IPR002347">
    <property type="entry name" value="SDR_fam"/>
</dbReference>
<evidence type="ECO:0000313" key="4">
    <source>
        <dbReference type="EMBL" id="SEF68627.1"/>
    </source>
</evidence>
<reference evidence="4" key="2">
    <citation type="submission" date="2016-10" db="EMBL/GenBank/DDBJ databases">
        <authorList>
            <person name="de Groot N.N."/>
        </authorList>
    </citation>
    <scope>NUCLEOTIDE SEQUENCE [LARGE SCALE GENOMIC DNA]</scope>
    <source>
        <strain evidence="4">ATCC 20501</strain>
    </source>
</reference>
<name>A0A1H5U2X6_9PSEU</name>
<dbReference type="Pfam" id="PF13561">
    <property type="entry name" value="adh_short_C2"/>
    <property type="match status" value="1"/>
</dbReference>
<reference evidence="6 7" key="1">
    <citation type="submission" date="2016-10" db="EMBL/GenBank/DDBJ databases">
        <authorList>
            <person name="Varghese N."/>
            <person name="Submissions S."/>
        </authorList>
    </citation>
    <scope>NUCLEOTIDE SEQUENCE [LARGE SCALE GENOMIC DNA]</scope>
    <source>
        <strain evidence="7">ATCC 20501</strain>
        <strain evidence="5 6">CGMCC 4.3529</strain>
    </source>
</reference>
<dbReference type="SMR" id="A0A1H5U2X6"/>
<dbReference type="PANTHER" id="PTHR42760:SF133">
    <property type="entry name" value="3-OXOACYL-[ACYL-CARRIER-PROTEIN] REDUCTASE"/>
    <property type="match status" value="1"/>
</dbReference>
<evidence type="ECO:0000313" key="6">
    <source>
        <dbReference type="Proteomes" id="UP000199690"/>
    </source>
</evidence>
<dbReference type="GO" id="GO:0016616">
    <property type="term" value="F:oxidoreductase activity, acting on the CH-OH group of donors, NAD or NADP as acceptor"/>
    <property type="evidence" value="ECO:0007669"/>
    <property type="project" value="TreeGrafter"/>
</dbReference>
<dbReference type="PROSITE" id="PS00061">
    <property type="entry name" value="ADH_SHORT"/>
    <property type="match status" value="1"/>
</dbReference>
<dbReference type="PRINTS" id="PR00081">
    <property type="entry name" value="GDHRDH"/>
</dbReference>
<proteinExistence type="inferred from homology"/>
<evidence type="ECO:0000256" key="1">
    <source>
        <dbReference type="ARBA" id="ARBA00006484"/>
    </source>
</evidence>
<dbReference type="RefSeq" id="WP_093345813.1">
    <property type="nucleotide sequence ID" value="NZ_FNVB01000002.1"/>
</dbReference>
<comment type="similarity">
    <text evidence="1">Belongs to the short-chain dehydrogenases/reductases (SDR) family.</text>
</comment>
<dbReference type="AlphaFoldDB" id="A0A1H5U2X6"/>
<dbReference type="GO" id="GO:0048038">
    <property type="term" value="F:quinone binding"/>
    <property type="evidence" value="ECO:0007669"/>
    <property type="project" value="TreeGrafter"/>
</dbReference>
<feature type="domain" description="Ketoreductase" evidence="3">
    <location>
        <begin position="6"/>
        <end position="179"/>
    </location>
</feature>
<dbReference type="EMBL" id="FOME01000001">
    <property type="protein sequence ID" value="SFC39713.1"/>
    <property type="molecule type" value="Genomic_DNA"/>
</dbReference>
<dbReference type="Gene3D" id="3.40.50.720">
    <property type="entry name" value="NAD(P)-binding Rossmann-like Domain"/>
    <property type="match status" value="1"/>
</dbReference>
<keyword evidence="2" id="KW-0560">Oxidoreductase</keyword>
<dbReference type="SUPFAM" id="SSF51735">
    <property type="entry name" value="NAD(P)-binding Rossmann-fold domains"/>
    <property type="match status" value="1"/>
</dbReference>
<dbReference type="GO" id="GO:0006633">
    <property type="term" value="P:fatty acid biosynthetic process"/>
    <property type="evidence" value="ECO:0007669"/>
    <property type="project" value="TreeGrafter"/>
</dbReference>
<evidence type="ECO:0000313" key="5">
    <source>
        <dbReference type="EMBL" id="SFC39713.1"/>
    </source>
</evidence>
<gene>
    <name evidence="4" type="ORF">SAMN02982929_00379</name>
    <name evidence="5" type="ORF">SAMN05216506_101653</name>
</gene>
<organism evidence="4 7">
    <name type="scientific">Saccharopolyspora kobensis</name>
    <dbReference type="NCBI Taxonomy" id="146035"/>
    <lineage>
        <taxon>Bacteria</taxon>
        <taxon>Bacillati</taxon>
        <taxon>Actinomycetota</taxon>
        <taxon>Actinomycetes</taxon>
        <taxon>Pseudonocardiales</taxon>
        <taxon>Pseudonocardiaceae</taxon>
        <taxon>Saccharopolyspora</taxon>
    </lineage>
</organism>
<dbReference type="InterPro" id="IPR036291">
    <property type="entry name" value="NAD(P)-bd_dom_sf"/>
</dbReference>
<dbReference type="InterPro" id="IPR020904">
    <property type="entry name" value="Sc_DH/Rdtase_CS"/>
</dbReference>
<protein>
    <submittedName>
        <fullName evidence="4">3-oxoacyl-[acyl-carrier protein] reductase</fullName>
    </submittedName>
</protein>
<dbReference type="Proteomes" id="UP000236729">
    <property type="component" value="Unassembled WGS sequence"/>
</dbReference>
<dbReference type="Proteomes" id="UP000199690">
    <property type="component" value="Unassembled WGS sequence"/>
</dbReference>
<sequence>MALHGRTAVVTGGSRGIGRAIVQRLTAEGAKVLFGHVRDEAAAEALSADTGARAELVDVGETDQVARLFAAAEEHLGELDILVNNAGIPGTTPFLDISEAEYDRIMAVNAKGIFLAMQHAARRMRSGGRIVNISSMSTAWAGPGESAYAASKAAVEQLTQVAAKELGPRGITVNAVSPGPTDTDLLRGAIGPEAIAATEHMTPLGRLGKPADIADVVAFLVGPDAHWVTGQNIRATGGLV</sequence>
<dbReference type="FunFam" id="3.40.50.720:FF:000084">
    <property type="entry name" value="Short-chain dehydrogenase reductase"/>
    <property type="match status" value="1"/>
</dbReference>
<keyword evidence="6" id="KW-1185">Reference proteome</keyword>
<dbReference type="PANTHER" id="PTHR42760">
    <property type="entry name" value="SHORT-CHAIN DEHYDROGENASES/REDUCTASES FAMILY MEMBER"/>
    <property type="match status" value="1"/>
</dbReference>
<dbReference type="SMART" id="SM00822">
    <property type="entry name" value="PKS_KR"/>
    <property type="match status" value="1"/>
</dbReference>
<evidence type="ECO:0000256" key="2">
    <source>
        <dbReference type="ARBA" id="ARBA00023002"/>
    </source>
</evidence>